<keyword evidence="2" id="KW-1185">Reference proteome</keyword>
<evidence type="ECO:0000313" key="1">
    <source>
        <dbReference type="EMBL" id="CAG9838659.1"/>
    </source>
</evidence>
<organism evidence="1 2">
    <name type="scientific">Diabrotica balteata</name>
    <name type="common">Banded cucumber beetle</name>
    <dbReference type="NCBI Taxonomy" id="107213"/>
    <lineage>
        <taxon>Eukaryota</taxon>
        <taxon>Metazoa</taxon>
        <taxon>Ecdysozoa</taxon>
        <taxon>Arthropoda</taxon>
        <taxon>Hexapoda</taxon>
        <taxon>Insecta</taxon>
        <taxon>Pterygota</taxon>
        <taxon>Neoptera</taxon>
        <taxon>Endopterygota</taxon>
        <taxon>Coleoptera</taxon>
        <taxon>Polyphaga</taxon>
        <taxon>Cucujiformia</taxon>
        <taxon>Chrysomeloidea</taxon>
        <taxon>Chrysomelidae</taxon>
        <taxon>Galerucinae</taxon>
        <taxon>Diabroticina</taxon>
        <taxon>Diabroticites</taxon>
        <taxon>Diabrotica</taxon>
    </lineage>
</organism>
<proteinExistence type="predicted"/>
<reference evidence="1" key="1">
    <citation type="submission" date="2022-01" db="EMBL/GenBank/DDBJ databases">
        <authorList>
            <person name="King R."/>
        </authorList>
    </citation>
    <scope>NUCLEOTIDE SEQUENCE</scope>
</reference>
<accession>A0A9N9XGC2</accession>
<name>A0A9N9XGC2_DIABA</name>
<gene>
    <name evidence="1" type="ORF">DIABBA_LOCUS11511</name>
</gene>
<protein>
    <submittedName>
        <fullName evidence="1">Uncharacterized protein</fullName>
    </submittedName>
</protein>
<dbReference type="AlphaFoldDB" id="A0A9N9XGC2"/>
<dbReference type="EMBL" id="OU898283">
    <property type="protein sequence ID" value="CAG9838659.1"/>
    <property type="molecule type" value="Genomic_DNA"/>
</dbReference>
<evidence type="ECO:0000313" key="2">
    <source>
        <dbReference type="Proteomes" id="UP001153709"/>
    </source>
</evidence>
<sequence>MIEELHRKPLKIELIKNFSKTKLMSNKVDKPMIKIQGTEIEHANEYTYLDQNIKVSKENQTTKISRRVKMGLHTYLKINIYLNDCELKCLIPVSYLYLYMEPKPGHLLK</sequence>
<dbReference type="Proteomes" id="UP001153709">
    <property type="component" value="Chromosome 8"/>
</dbReference>
<dbReference type="OrthoDB" id="410104at2759"/>